<evidence type="ECO:0000313" key="3">
    <source>
        <dbReference type="Proteomes" id="UP000295382"/>
    </source>
</evidence>
<gene>
    <name evidence="2" type="ORF">EDC30_1028</name>
</gene>
<keyword evidence="3" id="KW-1185">Reference proteome</keyword>
<sequence length="122" mass="13213">MPWEALLSRFVMSFAAIGIASFFYVRLLSWAWGHLQGNAKASFTLLAYLLMGVTIGGAFVNILLAEADASARHGMAYLGTVAFLWICSVAPTFLYISAQSPRLRPITPLAAQDDYGVATKHG</sequence>
<proteinExistence type="predicted"/>
<protein>
    <submittedName>
        <fullName evidence="2">Uncharacterized protein</fullName>
    </submittedName>
</protein>
<evidence type="ECO:0000313" key="2">
    <source>
        <dbReference type="EMBL" id="TCS38273.1"/>
    </source>
</evidence>
<organism evidence="2 3">
    <name type="scientific">Paucimonas lemoignei</name>
    <name type="common">Pseudomonas lemoignei</name>
    <dbReference type="NCBI Taxonomy" id="29443"/>
    <lineage>
        <taxon>Bacteria</taxon>
        <taxon>Pseudomonadati</taxon>
        <taxon>Pseudomonadota</taxon>
        <taxon>Betaproteobacteria</taxon>
        <taxon>Burkholderiales</taxon>
        <taxon>Burkholderiaceae</taxon>
        <taxon>Paucimonas</taxon>
    </lineage>
</organism>
<dbReference type="AlphaFoldDB" id="A0A4R3HZY7"/>
<dbReference type="Proteomes" id="UP000295382">
    <property type="component" value="Unassembled WGS sequence"/>
</dbReference>
<dbReference type="EMBL" id="SLZQ01000002">
    <property type="protein sequence ID" value="TCS38273.1"/>
    <property type="molecule type" value="Genomic_DNA"/>
</dbReference>
<keyword evidence="1" id="KW-0812">Transmembrane</keyword>
<comment type="caution">
    <text evidence="2">The sequence shown here is derived from an EMBL/GenBank/DDBJ whole genome shotgun (WGS) entry which is preliminary data.</text>
</comment>
<dbReference type="RefSeq" id="WP_132257277.1">
    <property type="nucleotide sequence ID" value="NZ_SLZQ01000002.1"/>
</dbReference>
<evidence type="ECO:0000256" key="1">
    <source>
        <dbReference type="SAM" id="Phobius"/>
    </source>
</evidence>
<keyword evidence="1" id="KW-0472">Membrane</keyword>
<feature type="transmembrane region" description="Helical" evidence="1">
    <location>
        <begin position="6"/>
        <end position="25"/>
    </location>
</feature>
<keyword evidence="1" id="KW-1133">Transmembrane helix</keyword>
<name>A0A4R3HZY7_PAULE</name>
<accession>A0A4R3HZY7</accession>
<reference evidence="2 3" key="1">
    <citation type="submission" date="2019-03" db="EMBL/GenBank/DDBJ databases">
        <title>Genomic Encyclopedia of Type Strains, Phase IV (KMG-IV): sequencing the most valuable type-strain genomes for metagenomic binning, comparative biology and taxonomic classification.</title>
        <authorList>
            <person name="Goeker M."/>
        </authorList>
    </citation>
    <scope>NUCLEOTIDE SEQUENCE [LARGE SCALE GENOMIC DNA]</scope>
    <source>
        <strain evidence="2 3">DSM 7445</strain>
    </source>
</reference>
<feature type="transmembrane region" description="Helical" evidence="1">
    <location>
        <begin position="76"/>
        <end position="96"/>
    </location>
</feature>
<feature type="transmembrane region" description="Helical" evidence="1">
    <location>
        <begin position="45"/>
        <end position="64"/>
    </location>
</feature>